<keyword evidence="2" id="KW-1185">Reference proteome</keyword>
<protein>
    <submittedName>
        <fullName evidence="1">Uncharacterized protein</fullName>
    </submittedName>
</protein>
<dbReference type="Proteomes" id="UP000663873">
    <property type="component" value="Unassembled WGS sequence"/>
</dbReference>
<proteinExistence type="predicted"/>
<comment type="caution">
    <text evidence="1">The sequence shown here is derived from an EMBL/GenBank/DDBJ whole genome shotgun (WGS) entry which is preliminary data.</text>
</comment>
<organism evidence="1 2">
    <name type="scientific">Rotaria socialis</name>
    <dbReference type="NCBI Taxonomy" id="392032"/>
    <lineage>
        <taxon>Eukaryota</taxon>
        <taxon>Metazoa</taxon>
        <taxon>Spiralia</taxon>
        <taxon>Gnathifera</taxon>
        <taxon>Rotifera</taxon>
        <taxon>Eurotatoria</taxon>
        <taxon>Bdelloidea</taxon>
        <taxon>Philodinida</taxon>
        <taxon>Philodinidae</taxon>
        <taxon>Rotaria</taxon>
    </lineage>
</organism>
<dbReference type="EMBL" id="CAJOBP010043097">
    <property type="protein sequence ID" value="CAF4770993.1"/>
    <property type="molecule type" value="Genomic_DNA"/>
</dbReference>
<evidence type="ECO:0000313" key="1">
    <source>
        <dbReference type="EMBL" id="CAF4770993.1"/>
    </source>
</evidence>
<evidence type="ECO:0000313" key="2">
    <source>
        <dbReference type="Proteomes" id="UP000663873"/>
    </source>
</evidence>
<accession>A0A821MMT4</accession>
<feature type="non-terminal residue" evidence="1">
    <location>
        <position position="9"/>
    </location>
</feature>
<name>A0A821MMT4_9BILA</name>
<gene>
    <name evidence="1" type="ORF">UJA718_LOCUS39906</name>
</gene>
<reference evidence="1" key="1">
    <citation type="submission" date="2021-02" db="EMBL/GenBank/DDBJ databases">
        <authorList>
            <person name="Nowell W R."/>
        </authorList>
    </citation>
    <scope>NUCLEOTIDE SEQUENCE</scope>
</reference>
<sequence>MLSSKWNEP</sequence>